<dbReference type="Proteomes" id="UP001301958">
    <property type="component" value="Unassembled WGS sequence"/>
</dbReference>
<evidence type="ECO:0000256" key="8">
    <source>
        <dbReference type="ARBA" id="ARBA00023239"/>
    </source>
</evidence>
<organism evidence="15 16">
    <name type="scientific">Podospora fimiseda</name>
    <dbReference type="NCBI Taxonomy" id="252190"/>
    <lineage>
        <taxon>Eukaryota</taxon>
        <taxon>Fungi</taxon>
        <taxon>Dikarya</taxon>
        <taxon>Ascomycota</taxon>
        <taxon>Pezizomycotina</taxon>
        <taxon>Sordariomycetes</taxon>
        <taxon>Sordariomycetidae</taxon>
        <taxon>Sordariales</taxon>
        <taxon>Podosporaceae</taxon>
        <taxon>Podospora</taxon>
    </lineage>
</organism>
<evidence type="ECO:0000256" key="2">
    <source>
        <dbReference type="ARBA" id="ARBA00001947"/>
    </source>
</evidence>
<dbReference type="GO" id="GO:0009636">
    <property type="term" value="P:response to toxic substance"/>
    <property type="evidence" value="ECO:0007669"/>
    <property type="project" value="UniProtKB-KW"/>
</dbReference>
<evidence type="ECO:0000256" key="1">
    <source>
        <dbReference type="ARBA" id="ARBA00001933"/>
    </source>
</evidence>
<dbReference type="SMART" id="SM01119">
    <property type="entry name" value="D-ser_dehydrat"/>
    <property type="match status" value="1"/>
</dbReference>
<dbReference type="GO" id="GO:0046872">
    <property type="term" value="F:metal ion binding"/>
    <property type="evidence" value="ECO:0007669"/>
    <property type="project" value="UniProtKB-KW"/>
</dbReference>
<evidence type="ECO:0000256" key="12">
    <source>
        <dbReference type="ARBA" id="ARBA00069616"/>
    </source>
</evidence>
<keyword evidence="6" id="KW-0862">Zinc</keyword>
<dbReference type="Gene3D" id="3.20.20.10">
    <property type="entry name" value="Alanine racemase"/>
    <property type="match status" value="1"/>
</dbReference>
<comment type="catalytic activity">
    <reaction evidence="9">
        <text>D-serine = pyruvate + NH4(+)</text>
        <dbReference type="Rhea" id="RHEA:13977"/>
        <dbReference type="ChEBI" id="CHEBI:15361"/>
        <dbReference type="ChEBI" id="CHEBI:28938"/>
        <dbReference type="ChEBI" id="CHEBI:35247"/>
        <dbReference type="EC" id="4.3.1.18"/>
    </reaction>
    <physiologicalReaction direction="left-to-right" evidence="9">
        <dbReference type="Rhea" id="RHEA:13978"/>
    </physiologicalReaction>
</comment>
<keyword evidence="4" id="KW-0216">Detoxification</keyword>
<proteinExistence type="inferred from homology"/>
<comment type="similarity">
    <text evidence="3">Belongs to the DSD1 family.</text>
</comment>
<evidence type="ECO:0000256" key="7">
    <source>
        <dbReference type="ARBA" id="ARBA00022898"/>
    </source>
</evidence>
<dbReference type="InterPro" id="IPR051466">
    <property type="entry name" value="D-amino_acid_metab_enzyme"/>
</dbReference>
<evidence type="ECO:0000256" key="6">
    <source>
        <dbReference type="ARBA" id="ARBA00022833"/>
    </source>
</evidence>
<evidence type="ECO:0000256" key="5">
    <source>
        <dbReference type="ARBA" id="ARBA00022723"/>
    </source>
</evidence>
<keyword evidence="5" id="KW-0479">Metal-binding</keyword>
<accession>A0AAN7BX01</accession>
<dbReference type="Gene3D" id="2.40.37.20">
    <property type="entry name" value="D-serine dehydratase-like domain"/>
    <property type="match status" value="1"/>
</dbReference>
<dbReference type="EMBL" id="MU865294">
    <property type="protein sequence ID" value="KAK4231174.1"/>
    <property type="molecule type" value="Genomic_DNA"/>
</dbReference>
<evidence type="ECO:0000259" key="14">
    <source>
        <dbReference type="SMART" id="SM01119"/>
    </source>
</evidence>
<keyword evidence="8" id="KW-0456">Lyase</keyword>
<gene>
    <name evidence="15" type="ORF">QBC38DRAFT_467034</name>
</gene>
<evidence type="ECO:0000256" key="10">
    <source>
        <dbReference type="ARBA" id="ARBA00055764"/>
    </source>
</evidence>
<dbReference type="AlphaFoldDB" id="A0AAN7BX01"/>
<dbReference type="GO" id="GO:0008721">
    <property type="term" value="F:D-serine ammonia-lyase activity"/>
    <property type="evidence" value="ECO:0007669"/>
    <property type="project" value="UniProtKB-EC"/>
</dbReference>
<dbReference type="Pfam" id="PF01168">
    <property type="entry name" value="Ala_racemase_N"/>
    <property type="match status" value="1"/>
</dbReference>
<protein>
    <recommendedName>
        <fullName evidence="12">D-serine dehydratase</fullName>
        <ecNumber evidence="11">4.3.1.18</ecNumber>
    </recommendedName>
    <alternativeName>
        <fullName evidence="13">D-serine deaminase</fullName>
    </alternativeName>
</protein>
<dbReference type="InterPro" id="IPR026956">
    <property type="entry name" value="D-ser_dehydrat-like_dom"/>
</dbReference>
<evidence type="ECO:0000256" key="9">
    <source>
        <dbReference type="ARBA" id="ARBA00051198"/>
    </source>
</evidence>
<comment type="function">
    <text evidence="10">Catalyzes the conversion of D-serine to pyruvate and ammonia. May play a role in D-serine detoxification.</text>
</comment>
<reference evidence="15" key="2">
    <citation type="submission" date="2023-05" db="EMBL/GenBank/DDBJ databases">
        <authorList>
            <consortium name="Lawrence Berkeley National Laboratory"/>
            <person name="Steindorff A."/>
            <person name="Hensen N."/>
            <person name="Bonometti L."/>
            <person name="Westerberg I."/>
            <person name="Brannstrom I.O."/>
            <person name="Guillou S."/>
            <person name="Cros-Aarteil S."/>
            <person name="Calhoun S."/>
            <person name="Haridas S."/>
            <person name="Kuo A."/>
            <person name="Mondo S."/>
            <person name="Pangilinan J."/>
            <person name="Riley R."/>
            <person name="Labutti K."/>
            <person name="Andreopoulos B."/>
            <person name="Lipzen A."/>
            <person name="Chen C."/>
            <person name="Yanf M."/>
            <person name="Daum C."/>
            <person name="Ng V."/>
            <person name="Clum A."/>
            <person name="Ohm R."/>
            <person name="Martin F."/>
            <person name="Silar P."/>
            <person name="Natvig D."/>
            <person name="Lalanne C."/>
            <person name="Gautier V."/>
            <person name="Ament-Velasquez S.L."/>
            <person name="Kruys A."/>
            <person name="Hutchinson M.I."/>
            <person name="Powell A.J."/>
            <person name="Barry K."/>
            <person name="Miller A.N."/>
            <person name="Grigoriev I.V."/>
            <person name="Debuchy R."/>
            <person name="Gladieux P."/>
            <person name="Thoren M.H."/>
            <person name="Johannesson H."/>
        </authorList>
    </citation>
    <scope>NUCLEOTIDE SEQUENCE</scope>
    <source>
        <strain evidence="15">CBS 990.96</strain>
    </source>
</reference>
<keyword evidence="16" id="KW-1185">Reference proteome</keyword>
<dbReference type="FunFam" id="3.20.20.10:FF:000016">
    <property type="entry name" value="D-serine dehydratase"/>
    <property type="match status" value="1"/>
</dbReference>
<name>A0AAN7BX01_9PEZI</name>
<reference evidence="15" key="1">
    <citation type="journal article" date="2023" name="Mol. Phylogenet. Evol.">
        <title>Genome-scale phylogeny and comparative genomics of the fungal order Sordariales.</title>
        <authorList>
            <person name="Hensen N."/>
            <person name="Bonometti L."/>
            <person name="Westerberg I."/>
            <person name="Brannstrom I.O."/>
            <person name="Guillou S."/>
            <person name="Cros-Aarteil S."/>
            <person name="Calhoun S."/>
            <person name="Haridas S."/>
            <person name="Kuo A."/>
            <person name="Mondo S."/>
            <person name="Pangilinan J."/>
            <person name="Riley R."/>
            <person name="LaButti K."/>
            <person name="Andreopoulos B."/>
            <person name="Lipzen A."/>
            <person name="Chen C."/>
            <person name="Yan M."/>
            <person name="Daum C."/>
            <person name="Ng V."/>
            <person name="Clum A."/>
            <person name="Steindorff A."/>
            <person name="Ohm R.A."/>
            <person name="Martin F."/>
            <person name="Silar P."/>
            <person name="Natvig D.O."/>
            <person name="Lalanne C."/>
            <person name="Gautier V."/>
            <person name="Ament-Velasquez S.L."/>
            <person name="Kruys A."/>
            <person name="Hutchinson M.I."/>
            <person name="Powell A.J."/>
            <person name="Barry K."/>
            <person name="Miller A.N."/>
            <person name="Grigoriev I.V."/>
            <person name="Debuchy R."/>
            <person name="Gladieux P."/>
            <person name="Hiltunen Thoren M."/>
            <person name="Johannesson H."/>
        </authorList>
    </citation>
    <scope>NUCLEOTIDE SEQUENCE</scope>
    <source>
        <strain evidence="15">CBS 990.96</strain>
    </source>
</reference>
<evidence type="ECO:0000256" key="11">
    <source>
        <dbReference type="ARBA" id="ARBA00066349"/>
    </source>
</evidence>
<evidence type="ECO:0000256" key="3">
    <source>
        <dbReference type="ARBA" id="ARBA00005323"/>
    </source>
</evidence>
<evidence type="ECO:0000313" key="16">
    <source>
        <dbReference type="Proteomes" id="UP001301958"/>
    </source>
</evidence>
<comment type="cofactor">
    <cofactor evidence="1">
        <name>pyridoxal 5'-phosphate</name>
        <dbReference type="ChEBI" id="CHEBI:597326"/>
    </cofactor>
</comment>
<dbReference type="EC" id="4.3.1.18" evidence="11"/>
<dbReference type="InterPro" id="IPR001608">
    <property type="entry name" value="Ala_racemase_N"/>
</dbReference>
<evidence type="ECO:0000256" key="13">
    <source>
        <dbReference type="ARBA" id="ARBA00075219"/>
    </source>
</evidence>
<comment type="caution">
    <text evidence="15">The sequence shown here is derived from an EMBL/GenBank/DDBJ whole genome shotgun (WGS) entry which is preliminary data.</text>
</comment>
<evidence type="ECO:0000313" key="15">
    <source>
        <dbReference type="EMBL" id="KAK4231174.1"/>
    </source>
</evidence>
<dbReference type="InterPro" id="IPR029066">
    <property type="entry name" value="PLP-binding_barrel"/>
</dbReference>
<feature type="domain" description="D-serine dehydratase-like" evidence="14">
    <location>
        <begin position="328"/>
        <end position="462"/>
    </location>
</feature>
<dbReference type="SUPFAM" id="SSF51419">
    <property type="entry name" value="PLP-binding barrel"/>
    <property type="match status" value="1"/>
</dbReference>
<dbReference type="PANTHER" id="PTHR28004:SF2">
    <property type="entry name" value="D-SERINE DEHYDRATASE"/>
    <property type="match status" value="1"/>
</dbReference>
<dbReference type="GO" id="GO:0036088">
    <property type="term" value="P:D-serine catabolic process"/>
    <property type="evidence" value="ECO:0007669"/>
    <property type="project" value="TreeGrafter"/>
</dbReference>
<comment type="cofactor">
    <cofactor evidence="2">
        <name>Zn(2+)</name>
        <dbReference type="ChEBI" id="CHEBI:29105"/>
    </cofactor>
</comment>
<sequence length="482" mass="53653">MSLPQTPTTQLKEQLLKTHLGNSLYQVPTPSIILDLSKIKTNCNRMIEAAERLNLLWRPHIKSHKTQELTRLQVGENKTTPVLLVVSTILEAENITPLLKEYQSQGRDINVLFSFPLFPSAVPRLAKFTTNLGPKSLTLMIDDPAQLQAIESLAKTPNAHPPLVFIKIDGGYRRAGVIPNTSKCSELIDAVLASEKQGNCILHGLYIHAGYSYGHREDWAALKTLADEFTTLAAVAEEVRSKTCPGHPLVLSVGATPTATTIQHPHFFSNESEEIDPTTKELQDLFVKWKTEDGYQLEVHAGAYTTLDLQQLATHARDSTLMKADDIAISILAEVASIYPNRSQNSKADEILINAGCLSLGREPMADKGKIPGQDYTGWGIVMPWGPAQQNPIPGPNFPTVHEGWQVGRISQEHGILVWHQQQGKNSTEKEEIPLKYGDRVRIWPNHSCIAGACFDYYLVVDSSLKGREDKVIDVWPRWRGW</sequence>
<dbReference type="InterPro" id="IPR042208">
    <property type="entry name" value="D-ser_dehydrat-like_sf"/>
</dbReference>
<keyword evidence="7" id="KW-0663">Pyridoxal phosphate</keyword>
<evidence type="ECO:0000256" key="4">
    <source>
        <dbReference type="ARBA" id="ARBA00022575"/>
    </source>
</evidence>
<dbReference type="PANTHER" id="PTHR28004">
    <property type="entry name" value="ZGC:162816-RELATED"/>
    <property type="match status" value="1"/>
</dbReference>
<dbReference type="Pfam" id="PF14031">
    <property type="entry name" value="D-ser_dehydrat"/>
    <property type="match status" value="1"/>
</dbReference>